<sequence length="209" mass="22294">MATGRRPGRPRGRRREEILDTALEVFAEGGFHGTSLAGVAERCGLTQQGLLHYFPTKQALLVAVLARRDELDAARFTRDGREETVLSEAAALAEHNQAVPGLVKAYSVLAAESTTEGHPAADHFRRRFAAVRSRFAADLTAEYGGTLPSGVRAEDAAALVAAVMDGLQLQWLHAPDEIDMPALVTAFTRVLEAGQAPPAPAAAPPPPER</sequence>
<evidence type="ECO:0000259" key="6">
    <source>
        <dbReference type="PROSITE" id="PS50977"/>
    </source>
</evidence>
<dbReference type="Proteomes" id="UP000572051">
    <property type="component" value="Unassembled WGS sequence"/>
</dbReference>
<keyword evidence="2" id="KW-0805">Transcription regulation</keyword>
<keyword evidence="4" id="KW-0804">Transcription</keyword>
<evidence type="ECO:0000313" key="8">
    <source>
        <dbReference type="Proteomes" id="UP000572051"/>
    </source>
</evidence>
<dbReference type="PANTHER" id="PTHR30055:SF234">
    <property type="entry name" value="HTH-TYPE TRANSCRIPTIONAL REGULATOR BETI"/>
    <property type="match status" value="1"/>
</dbReference>
<keyword evidence="3 5" id="KW-0238">DNA-binding</keyword>
<gene>
    <name evidence="7" type="ORF">HNR10_004867</name>
</gene>
<dbReference type="InterPro" id="IPR009057">
    <property type="entry name" value="Homeodomain-like_sf"/>
</dbReference>
<dbReference type="PROSITE" id="PS50977">
    <property type="entry name" value="HTH_TETR_2"/>
    <property type="match status" value="1"/>
</dbReference>
<keyword evidence="1" id="KW-0678">Repressor</keyword>
<evidence type="ECO:0000256" key="3">
    <source>
        <dbReference type="ARBA" id="ARBA00023125"/>
    </source>
</evidence>
<evidence type="ECO:0000256" key="2">
    <source>
        <dbReference type="ARBA" id="ARBA00023015"/>
    </source>
</evidence>
<dbReference type="InterPro" id="IPR050109">
    <property type="entry name" value="HTH-type_TetR-like_transc_reg"/>
</dbReference>
<comment type="caution">
    <text evidence="7">The sequence shown here is derived from an EMBL/GenBank/DDBJ whole genome shotgun (WGS) entry which is preliminary data.</text>
</comment>
<dbReference type="AlphaFoldDB" id="A0A7Z0ERJ9"/>
<dbReference type="SUPFAM" id="SSF46689">
    <property type="entry name" value="Homeodomain-like"/>
    <property type="match status" value="1"/>
</dbReference>
<feature type="DNA-binding region" description="H-T-H motif" evidence="5">
    <location>
        <begin position="35"/>
        <end position="54"/>
    </location>
</feature>
<dbReference type="InterPro" id="IPR036271">
    <property type="entry name" value="Tet_transcr_reg_TetR-rel_C_sf"/>
</dbReference>
<evidence type="ECO:0000313" key="7">
    <source>
        <dbReference type="EMBL" id="NYJ36986.1"/>
    </source>
</evidence>
<dbReference type="Pfam" id="PF13977">
    <property type="entry name" value="TetR_C_6"/>
    <property type="match status" value="1"/>
</dbReference>
<dbReference type="Pfam" id="PF00440">
    <property type="entry name" value="TetR_N"/>
    <property type="match status" value="1"/>
</dbReference>
<protein>
    <submittedName>
        <fullName evidence="7">AcrR family transcriptional regulator</fullName>
    </submittedName>
</protein>
<dbReference type="EMBL" id="JACCFS010000001">
    <property type="protein sequence ID" value="NYJ36986.1"/>
    <property type="molecule type" value="Genomic_DNA"/>
</dbReference>
<evidence type="ECO:0000256" key="4">
    <source>
        <dbReference type="ARBA" id="ARBA00023163"/>
    </source>
</evidence>
<dbReference type="RefSeq" id="WP_179827335.1">
    <property type="nucleotide sequence ID" value="NZ_JACCFS010000001.1"/>
</dbReference>
<feature type="domain" description="HTH tetR-type" evidence="6">
    <location>
        <begin position="12"/>
        <end position="72"/>
    </location>
</feature>
<proteinExistence type="predicted"/>
<dbReference type="InterPro" id="IPR001647">
    <property type="entry name" value="HTH_TetR"/>
</dbReference>
<dbReference type="GO" id="GO:0000976">
    <property type="term" value="F:transcription cis-regulatory region binding"/>
    <property type="evidence" value="ECO:0007669"/>
    <property type="project" value="TreeGrafter"/>
</dbReference>
<name>A0A7Z0ERJ9_9ACTN</name>
<dbReference type="PRINTS" id="PR00455">
    <property type="entry name" value="HTHTETR"/>
</dbReference>
<evidence type="ECO:0000256" key="5">
    <source>
        <dbReference type="PROSITE-ProRule" id="PRU00335"/>
    </source>
</evidence>
<organism evidence="7 8">
    <name type="scientific">Nocardiopsis aegyptia</name>
    <dbReference type="NCBI Taxonomy" id="220378"/>
    <lineage>
        <taxon>Bacteria</taxon>
        <taxon>Bacillati</taxon>
        <taxon>Actinomycetota</taxon>
        <taxon>Actinomycetes</taxon>
        <taxon>Streptosporangiales</taxon>
        <taxon>Nocardiopsidaceae</taxon>
        <taxon>Nocardiopsis</taxon>
    </lineage>
</organism>
<evidence type="ECO:0000256" key="1">
    <source>
        <dbReference type="ARBA" id="ARBA00022491"/>
    </source>
</evidence>
<dbReference type="InterPro" id="IPR039538">
    <property type="entry name" value="BetI_C"/>
</dbReference>
<dbReference type="GO" id="GO:0003700">
    <property type="term" value="F:DNA-binding transcription factor activity"/>
    <property type="evidence" value="ECO:0007669"/>
    <property type="project" value="TreeGrafter"/>
</dbReference>
<keyword evidence="8" id="KW-1185">Reference proteome</keyword>
<dbReference type="SUPFAM" id="SSF48498">
    <property type="entry name" value="Tetracyclin repressor-like, C-terminal domain"/>
    <property type="match status" value="1"/>
</dbReference>
<dbReference type="PANTHER" id="PTHR30055">
    <property type="entry name" value="HTH-TYPE TRANSCRIPTIONAL REGULATOR RUTR"/>
    <property type="match status" value="1"/>
</dbReference>
<reference evidence="7 8" key="1">
    <citation type="submission" date="2020-07" db="EMBL/GenBank/DDBJ databases">
        <title>Sequencing the genomes of 1000 actinobacteria strains.</title>
        <authorList>
            <person name="Klenk H.-P."/>
        </authorList>
    </citation>
    <scope>NUCLEOTIDE SEQUENCE [LARGE SCALE GENOMIC DNA]</scope>
    <source>
        <strain evidence="7 8">DSM 44442</strain>
    </source>
</reference>
<accession>A0A7Z0ERJ9</accession>
<dbReference type="Gene3D" id="1.10.357.10">
    <property type="entry name" value="Tetracycline Repressor, domain 2"/>
    <property type="match status" value="1"/>
</dbReference>